<evidence type="ECO:0000259" key="12">
    <source>
        <dbReference type="PROSITE" id="PS51471"/>
    </source>
</evidence>
<dbReference type="InterPro" id="IPR044861">
    <property type="entry name" value="IPNS-like_FE2OG_OXY"/>
</dbReference>
<evidence type="ECO:0000256" key="6">
    <source>
        <dbReference type="ARBA" id="ARBA00022666"/>
    </source>
</evidence>
<dbReference type="STRING" id="580166.AUP43_02410"/>
<evidence type="ECO:0000256" key="9">
    <source>
        <dbReference type="ARBA" id="ARBA00047725"/>
    </source>
</evidence>
<organism evidence="13 14">
    <name type="scientific">Oceanibaculum pacificum</name>
    <dbReference type="NCBI Taxonomy" id="580166"/>
    <lineage>
        <taxon>Bacteria</taxon>
        <taxon>Pseudomonadati</taxon>
        <taxon>Pseudomonadota</taxon>
        <taxon>Alphaproteobacteria</taxon>
        <taxon>Rhodospirillales</taxon>
        <taxon>Oceanibaculaceae</taxon>
        <taxon>Oceanibaculum</taxon>
    </lineage>
</organism>
<evidence type="ECO:0000256" key="4">
    <source>
        <dbReference type="ARBA" id="ARBA00012531"/>
    </source>
</evidence>
<keyword evidence="14" id="KW-1185">Reference proteome</keyword>
<comment type="cofactor">
    <cofactor evidence="1">
        <name>Fe(2+)</name>
        <dbReference type="ChEBI" id="CHEBI:29033"/>
    </cofactor>
</comment>
<proteinExistence type="inferred from homology"/>
<keyword evidence="11" id="KW-0560">Oxidoreductase</keyword>
<dbReference type="InterPro" id="IPR050231">
    <property type="entry name" value="Iron_ascorbate_oxido_reductase"/>
</dbReference>
<evidence type="ECO:0000313" key="14">
    <source>
        <dbReference type="Proteomes" id="UP000076400"/>
    </source>
</evidence>
<dbReference type="Pfam" id="PF03171">
    <property type="entry name" value="2OG-FeII_Oxy"/>
    <property type="match status" value="1"/>
</dbReference>
<dbReference type="OrthoDB" id="21825at2"/>
<evidence type="ECO:0000256" key="8">
    <source>
        <dbReference type="ARBA" id="ARBA00031282"/>
    </source>
</evidence>
<dbReference type="Pfam" id="PF14226">
    <property type="entry name" value="DIOX_N"/>
    <property type="match status" value="1"/>
</dbReference>
<dbReference type="EC" id="1.13.12.19" evidence="4"/>
<evidence type="ECO:0000256" key="7">
    <source>
        <dbReference type="ARBA" id="ARBA00031011"/>
    </source>
</evidence>
<keyword evidence="11" id="KW-0408">Iron</keyword>
<evidence type="ECO:0000256" key="3">
    <source>
        <dbReference type="ARBA" id="ARBA00012293"/>
    </source>
</evidence>
<dbReference type="AlphaFoldDB" id="A0A154W1G2"/>
<dbReference type="PRINTS" id="PR00682">
    <property type="entry name" value="IPNSYNTHASE"/>
</dbReference>
<feature type="domain" description="Fe2OG dioxygenase" evidence="12">
    <location>
        <begin position="179"/>
        <end position="280"/>
    </location>
</feature>
<comment type="pathway">
    <text evidence="2">Alkene biosynthesis; ethylene biosynthesis via 2-oxoglutarate.</text>
</comment>
<comment type="caution">
    <text evidence="13">The sequence shown here is derived from an EMBL/GenBank/DDBJ whole genome shotgun (WGS) entry which is preliminary data.</text>
</comment>
<evidence type="ECO:0000256" key="2">
    <source>
        <dbReference type="ARBA" id="ARBA00004767"/>
    </source>
</evidence>
<reference evidence="13 14" key="1">
    <citation type="submission" date="2015-12" db="EMBL/GenBank/DDBJ databases">
        <title>Genome sequence of Oceanibaculum pacificum MCCC 1A02656.</title>
        <authorList>
            <person name="Lu L."/>
            <person name="Lai Q."/>
            <person name="Shao Z."/>
            <person name="Qian P."/>
        </authorList>
    </citation>
    <scope>NUCLEOTIDE SEQUENCE [LARGE SCALE GENOMIC DNA]</scope>
    <source>
        <strain evidence="13 14">MCCC 1A02656</strain>
    </source>
</reference>
<dbReference type="GO" id="GO:0046872">
    <property type="term" value="F:metal ion binding"/>
    <property type="evidence" value="ECO:0007669"/>
    <property type="project" value="UniProtKB-KW"/>
</dbReference>
<keyword evidence="6" id="KW-0266">Ethylene biosynthesis</keyword>
<sequence>MLQHAQSSLNLPLLDLRQFDQGPFEREKFLSALRAAARDVGFFYLTGHGIPDREIDGIFRLSRQLFDLPEPEKLAIEMVNSPHFRGYTRAGWEITRGRQDWREQIDIGTELPALPRHPDLPAWTRLQGPNQWPEAIPEFRNALLEWQASVTDLAVRVLRAFALSLGQPEDVFSPIYNGAPNRLIKLIRYPGRDLTSDDQGVGPHKDSGFLTLLLQDRQKGLQVETEQGWIDAEPIPGVFVVNIGELLELASNGYLRATVHRVITPPANTDRISVAFFMGARLDATVPLLDLSPELAAEASGPTADPLNPLFREVGRNYLKGRLRSHPDVAQRHHADLLEQFVL</sequence>
<dbReference type="InterPro" id="IPR005123">
    <property type="entry name" value="Oxoglu/Fe-dep_dioxygenase_dom"/>
</dbReference>
<comment type="catalytic activity">
    <reaction evidence="9">
        <text>2-oxoglutarate + O2 + 2 H(+) = ethene + 3 CO2 + H2O</text>
        <dbReference type="Rhea" id="RHEA:31523"/>
        <dbReference type="ChEBI" id="CHEBI:15377"/>
        <dbReference type="ChEBI" id="CHEBI:15378"/>
        <dbReference type="ChEBI" id="CHEBI:15379"/>
        <dbReference type="ChEBI" id="CHEBI:16526"/>
        <dbReference type="ChEBI" id="CHEBI:16810"/>
        <dbReference type="ChEBI" id="CHEBI:18153"/>
        <dbReference type="EC" id="1.13.12.19"/>
    </reaction>
</comment>
<keyword evidence="11" id="KW-0479">Metal-binding</keyword>
<dbReference type="EMBL" id="LPXN01000116">
    <property type="protein sequence ID" value="KZD07394.1"/>
    <property type="molecule type" value="Genomic_DNA"/>
</dbReference>
<dbReference type="RefSeq" id="WP_067557027.1">
    <property type="nucleotide sequence ID" value="NZ_LPXN01000116.1"/>
</dbReference>
<comment type="catalytic activity">
    <reaction evidence="10">
        <text>L-arginine + 2-oxoglutarate + O2 = guanidine + L-glutamate 5-semialdehyde + succinate + CO2</text>
        <dbReference type="Rhea" id="RHEA:31535"/>
        <dbReference type="ChEBI" id="CHEBI:15379"/>
        <dbReference type="ChEBI" id="CHEBI:16526"/>
        <dbReference type="ChEBI" id="CHEBI:16810"/>
        <dbReference type="ChEBI" id="CHEBI:30031"/>
        <dbReference type="ChEBI" id="CHEBI:30087"/>
        <dbReference type="ChEBI" id="CHEBI:32682"/>
        <dbReference type="ChEBI" id="CHEBI:58066"/>
        <dbReference type="EC" id="1.14.20.7"/>
    </reaction>
</comment>
<protein>
    <recommendedName>
        <fullName evidence="5">2-oxoglutarate-dependent ethylene/succinate-forming enzyme</fullName>
        <ecNumber evidence="4">1.13.12.19</ecNumber>
        <ecNumber evidence="3">1.14.20.7</ecNumber>
    </recommendedName>
    <alternativeName>
        <fullName evidence="7">2-oxoglutarate dioxygenase (ethylene-forming)</fullName>
    </alternativeName>
    <alternativeName>
        <fullName evidence="8">2-oxoglutarate/L-arginine monooxygenase/decarboxylase (succinate-forming)</fullName>
    </alternativeName>
</protein>
<evidence type="ECO:0000256" key="11">
    <source>
        <dbReference type="RuleBase" id="RU003682"/>
    </source>
</evidence>
<dbReference type="InterPro" id="IPR026992">
    <property type="entry name" value="DIOX_N"/>
</dbReference>
<dbReference type="GO" id="GO:0009693">
    <property type="term" value="P:ethylene biosynthetic process"/>
    <property type="evidence" value="ECO:0007669"/>
    <property type="project" value="UniProtKB-KW"/>
</dbReference>
<evidence type="ECO:0000256" key="1">
    <source>
        <dbReference type="ARBA" id="ARBA00001954"/>
    </source>
</evidence>
<evidence type="ECO:0000256" key="5">
    <source>
        <dbReference type="ARBA" id="ARBA00019045"/>
    </source>
</evidence>
<name>A0A154W1G2_9PROT</name>
<dbReference type="Proteomes" id="UP000076400">
    <property type="component" value="Unassembled WGS sequence"/>
</dbReference>
<evidence type="ECO:0000256" key="10">
    <source>
        <dbReference type="ARBA" id="ARBA00049359"/>
    </source>
</evidence>
<dbReference type="SUPFAM" id="SSF51197">
    <property type="entry name" value="Clavaminate synthase-like"/>
    <property type="match status" value="1"/>
</dbReference>
<gene>
    <name evidence="13" type="ORF">AUP43_02410</name>
</gene>
<dbReference type="EC" id="1.14.20.7" evidence="3"/>
<dbReference type="PANTHER" id="PTHR47990">
    <property type="entry name" value="2-OXOGLUTARATE (2OG) AND FE(II)-DEPENDENT OXYGENASE SUPERFAMILY PROTEIN-RELATED"/>
    <property type="match status" value="1"/>
</dbReference>
<dbReference type="GO" id="GO:0102276">
    <property type="term" value="F:2-oxoglutarate oxygenase/decarboxylase (ethylene-forming) activity"/>
    <property type="evidence" value="ECO:0007669"/>
    <property type="project" value="UniProtKB-EC"/>
</dbReference>
<evidence type="ECO:0000313" key="13">
    <source>
        <dbReference type="EMBL" id="KZD07394.1"/>
    </source>
</evidence>
<comment type="similarity">
    <text evidence="11">Belongs to the iron/ascorbate-dependent oxidoreductase family.</text>
</comment>
<dbReference type="Gene3D" id="2.60.120.330">
    <property type="entry name" value="B-lactam Antibiotic, Isopenicillin N Synthase, Chain"/>
    <property type="match status" value="1"/>
</dbReference>
<accession>A0A154W1G2</accession>
<dbReference type="InterPro" id="IPR027443">
    <property type="entry name" value="IPNS-like_sf"/>
</dbReference>
<dbReference type="PROSITE" id="PS51471">
    <property type="entry name" value="FE2OG_OXY"/>
    <property type="match status" value="1"/>
</dbReference>